<dbReference type="AlphaFoldDB" id="A0AAV5S0B4"/>
<feature type="region of interest" description="Disordered" evidence="1">
    <location>
        <begin position="1"/>
        <end position="147"/>
    </location>
</feature>
<dbReference type="GO" id="GO:0016301">
    <property type="term" value="F:kinase activity"/>
    <property type="evidence" value="ECO:0007669"/>
    <property type="project" value="UniProtKB-KW"/>
</dbReference>
<dbReference type="EMBL" id="BTGD01000008">
    <property type="protein sequence ID" value="GMM56164.1"/>
    <property type="molecule type" value="Genomic_DNA"/>
</dbReference>
<organism evidence="2 3">
    <name type="scientific">Maudiozyma humilis</name>
    <name type="common">Sour dough yeast</name>
    <name type="synonym">Kazachstania humilis</name>
    <dbReference type="NCBI Taxonomy" id="51915"/>
    <lineage>
        <taxon>Eukaryota</taxon>
        <taxon>Fungi</taxon>
        <taxon>Dikarya</taxon>
        <taxon>Ascomycota</taxon>
        <taxon>Saccharomycotina</taxon>
        <taxon>Saccharomycetes</taxon>
        <taxon>Saccharomycetales</taxon>
        <taxon>Saccharomycetaceae</taxon>
        <taxon>Maudiozyma</taxon>
    </lineage>
</organism>
<accession>A0AAV5S0B4</accession>
<evidence type="ECO:0000256" key="1">
    <source>
        <dbReference type="SAM" id="MobiDB-lite"/>
    </source>
</evidence>
<feature type="compositionally biased region" description="Polar residues" evidence="1">
    <location>
        <begin position="19"/>
        <end position="38"/>
    </location>
</feature>
<feature type="region of interest" description="Disordered" evidence="1">
    <location>
        <begin position="239"/>
        <end position="262"/>
    </location>
</feature>
<feature type="compositionally biased region" description="Low complexity" evidence="1">
    <location>
        <begin position="70"/>
        <end position="87"/>
    </location>
</feature>
<feature type="compositionally biased region" description="Basic and acidic residues" evidence="1">
    <location>
        <begin position="122"/>
        <end position="131"/>
    </location>
</feature>
<feature type="compositionally biased region" description="Polar residues" evidence="1">
    <location>
        <begin position="103"/>
        <end position="113"/>
    </location>
</feature>
<protein>
    <submittedName>
        <fullName evidence="2">Cyclin-dependent protein serine/threonine kinase inhibiting protein</fullName>
    </submittedName>
</protein>
<gene>
    <name evidence="2" type="ORF">DAKH74_027800</name>
</gene>
<reference evidence="2 3" key="1">
    <citation type="journal article" date="2023" name="Elife">
        <title>Identification of key yeast species and microbe-microbe interactions impacting larval growth of Drosophila in the wild.</title>
        <authorList>
            <person name="Mure A."/>
            <person name="Sugiura Y."/>
            <person name="Maeda R."/>
            <person name="Honda K."/>
            <person name="Sakurai N."/>
            <person name="Takahashi Y."/>
            <person name="Watada M."/>
            <person name="Katoh T."/>
            <person name="Gotoh A."/>
            <person name="Gotoh Y."/>
            <person name="Taniguchi I."/>
            <person name="Nakamura K."/>
            <person name="Hayashi T."/>
            <person name="Katayama T."/>
            <person name="Uemura T."/>
            <person name="Hattori Y."/>
        </authorList>
    </citation>
    <scope>NUCLEOTIDE SEQUENCE [LARGE SCALE GENOMIC DNA]</scope>
    <source>
        <strain evidence="2 3">KH-74</strain>
    </source>
</reference>
<proteinExistence type="predicted"/>
<evidence type="ECO:0000313" key="3">
    <source>
        <dbReference type="Proteomes" id="UP001377567"/>
    </source>
</evidence>
<comment type="caution">
    <text evidence="2">The sequence shown here is derived from an EMBL/GenBank/DDBJ whole genome shotgun (WGS) entry which is preliminary data.</text>
</comment>
<dbReference type="Proteomes" id="UP001377567">
    <property type="component" value="Unassembled WGS sequence"/>
</dbReference>
<keyword evidence="2" id="KW-0418">Kinase</keyword>
<keyword evidence="2" id="KW-0808">Transferase</keyword>
<sequence>MNPATPPRSRYSHSDTDTESASAHLQTPQLARTPNKGSMRSAAPVTPSTARKTQGTRLQFKSGPFLQPPGASASLTSPGTSTSLTSPFNGMKSPEYTPMRRASITSQPLNSVSRVLFPQSDSDAKRVKTGDVRLLPPPTTPRPATPADRVTDFRIAQQWHNPDISTHSDEEEEVVCDTPLANPFVSTDVPSKETRVQRRMELLAEQPDLGTHITYVDKRGEPARRRRLSQRAQKLRPRMLFEQQLYAEHRSDQEDAGEGDAE</sequence>
<feature type="compositionally biased region" description="Pro residues" evidence="1">
    <location>
        <begin position="135"/>
        <end position="144"/>
    </location>
</feature>
<feature type="compositionally biased region" description="Polar residues" evidence="1">
    <location>
        <begin position="46"/>
        <end position="59"/>
    </location>
</feature>
<evidence type="ECO:0000313" key="2">
    <source>
        <dbReference type="EMBL" id="GMM56164.1"/>
    </source>
</evidence>
<keyword evidence="3" id="KW-1185">Reference proteome</keyword>
<name>A0AAV5S0B4_MAUHU</name>